<dbReference type="Gene3D" id="1.10.150.240">
    <property type="entry name" value="Putative phosphatase, domain 2"/>
    <property type="match status" value="1"/>
</dbReference>
<dbReference type="Gene3D" id="3.40.50.1000">
    <property type="entry name" value="HAD superfamily/HAD-like"/>
    <property type="match status" value="1"/>
</dbReference>
<evidence type="ECO:0000313" key="2">
    <source>
        <dbReference type="Proteomes" id="UP000326476"/>
    </source>
</evidence>
<proteinExistence type="predicted"/>
<protein>
    <submittedName>
        <fullName evidence="1">HAD family phosphatase</fullName>
    </submittedName>
</protein>
<sequence>MKKDLCQIKLVIFDLDGTLVDTEKIYQAGWRTVLKDYNATISQELLEKMRGGTRKHNNRLIQDILGGDESLAQEAREKRNAYFKEVISEGKIDLKVGAFELLEYLQVNGLSLAVATSSPIDRGQDILEISGLMPYFDFVIYGNQIEHGKPQPDIFLKVLEHFQVSSQEAVVIEDSLNGLLASTRAEIPTFYVPEIPLRNGEFDHVNEDYLIGVYPSLKAIKDFLKTKR</sequence>
<dbReference type="SUPFAM" id="SSF56784">
    <property type="entry name" value="HAD-like"/>
    <property type="match status" value="1"/>
</dbReference>
<evidence type="ECO:0000313" key="1">
    <source>
        <dbReference type="EMBL" id="KAA9242058.1"/>
    </source>
</evidence>
<dbReference type="PANTHER" id="PTHR18901:SF38">
    <property type="entry name" value="PSEUDOURIDINE-5'-PHOSPHATASE"/>
    <property type="match status" value="1"/>
</dbReference>
<dbReference type="SFLD" id="SFLDG01129">
    <property type="entry name" value="C1.5:_HAD__Beta-PGM__Phosphata"/>
    <property type="match status" value="1"/>
</dbReference>
<comment type="caution">
    <text evidence="1">The sequence shown here is derived from an EMBL/GenBank/DDBJ whole genome shotgun (WGS) entry which is preliminary data.</text>
</comment>
<dbReference type="RefSeq" id="WP_111822219.1">
    <property type="nucleotide sequence ID" value="NZ_QMGY01000003.1"/>
</dbReference>
<dbReference type="Pfam" id="PF13419">
    <property type="entry name" value="HAD_2"/>
    <property type="match status" value="1"/>
</dbReference>
<dbReference type="InterPro" id="IPR023214">
    <property type="entry name" value="HAD_sf"/>
</dbReference>
<dbReference type="InterPro" id="IPR041492">
    <property type="entry name" value="HAD_2"/>
</dbReference>
<dbReference type="AlphaFoldDB" id="A0A5N1BPA1"/>
<name>A0A5N1BPA1_9LACT</name>
<dbReference type="SFLD" id="SFLDS00003">
    <property type="entry name" value="Haloacid_Dehalogenase"/>
    <property type="match status" value="1"/>
</dbReference>
<dbReference type="InterPro" id="IPR023198">
    <property type="entry name" value="PGP-like_dom2"/>
</dbReference>
<accession>A0A5N1BPA1</accession>
<keyword evidence="2" id="KW-1185">Reference proteome</keyword>
<reference evidence="2" key="1">
    <citation type="submission" date="2019-09" db="EMBL/GenBank/DDBJ databases">
        <title>Draft genome sequence assemblies of isolates from the urinary tract.</title>
        <authorList>
            <person name="Mores C.R."/>
            <person name="Putonti C."/>
            <person name="Wolfe A.J."/>
        </authorList>
    </citation>
    <scope>NUCLEOTIDE SEQUENCE [LARGE SCALE GENOMIC DNA]</scope>
    <source>
        <strain evidence="2">UMB8614</strain>
    </source>
</reference>
<dbReference type="InterPro" id="IPR006439">
    <property type="entry name" value="HAD-SF_hydro_IA"/>
</dbReference>
<organism evidence="1 2">
    <name type="scientific">Aerococcus tenax</name>
    <dbReference type="NCBI Taxonomy" id="3078812"/>
    <lineage>
        <taxon>Bacteria</taxon>
        <taxon>Bacillati</taxon>
        <taxon>Bacillota</taxon>
        <taxon>Bacilli</taxon>
        <taxon>Lactobacillales</taxon>
        <taxon>Aerococcaceae</taxon>
        <taxon>Aerococcus</taxon>
    </lineage>
</organism>
<dbReference type="PANTHER" id="PTHR18901">
    <property type="entry name" value="2-DEOXYGLUCOSE-6-PHOSPHATE PHOSPHATASE 2"/>
    <property type="match status" value="1"/>
</dbReference>
<dbReference type="Proteomes" id="UP000326476">
    <property type="component" value="Unassembled WGS sequence"/>
</dbReference>
<dbReference type="NCBIfam" id="TIGR01509">
    <property type="entry name" value="HAD-SF-IA-v3"/>
    <property type="match status" value="1"/>
</dbReference>
<dbReference type="SFLD" id="SFLDG01135">
    <property type="entry name" value="C1.5.6:_HAD__Beta-PGM__Phospha"/>
    <property type="match status" value="1"/>
</dbReference>
<dbReference type="PRINTS" id="PR00413">
    <property type="entry name" value="HADHALOGNASE"/>
</dbReference>
<gene>
    <name evidence="1" type="ORF">F6I34_02335</name>
</gene>
<dbReference type="InterPro" id="IPR036412">
    <property type="entry name" value="HAD-like_sf"/>
</dbReference>
<dbReference type="EMBL" id="VYVN01000003">
    <property type="protein sequence ID" value="KAA9242058.1"/>
    <property type="molecule type" value="Genomic_DNA"/>
</dbReference>